<keyword evidence="2" id="KW-1185">Reference proteome</keyword>
<evidence type="ECO:0000313" key="1">
    <source>
        <dbReference type="EMBL" id="MFC3153485.1"/>
    </source>
</evidence>
<gene>
    <name evidence="1" type="ORF">ACFOEK_20770</name>
</gene>
<proteinExistence type="predicted"/>
<evidence type="ECO:0000313" key="2">
    <source>
        <dbReference type="Proteomes" id="UP001595476"/>
    </source>
</evidence>
<dbReference type="Proteomes" id="UP001595476">
    <property type="component" value="Unassembled WGS sequence"/>
</dbReference>
<name>A0ABV7HMW0_9GAMM</name>
<protein>
    <submittedName>
        <fullName evidence="1">Uncharacterized protein</fullName>
    </submittedName>
</protein>
<organism evidence="1 2">
    <name type="scientific">Litoribrevibacter euphylliae</name>
    <dbReference type="NCBI Taxonomy" id="1834034"/>
    <lineage>
        <taxon>Bacteria</taxon>
        <taxon>Pseudomonadati</taxon>
        <taxon>Pseudomonadota</taxon>
        <taxon>Gammaproteobacteria</taxon>
        <taxon>Oceanospirillales</taxon>
        <taxon>Oceanospirillaceae</taxon>
        <taxon>Litoribrevibacter</taxon>
    </lineage>
</organism>
<dbReference type="EMBL" id="JBHRSZ010000009">
    <property type="protein sequence ID" value="MFC3153485.1"/>
    <property type="molecule type" value="Genomic_DNA"/>
</dbReference>
<reference evidence="2" key="1">
    <citation type="journal article" date="2019" name="Int. J. Syst. Evol. Microbiol.">
        <title>The Global Catalogue of Microorganisms (GCM) 10K type strain sequencing project: providing services to taxonomists for standard genome sequencing and annotation.</title>
        <authorList>
            <consortium name="The Broad Institute Genomics Platform"/>
            <consortium name="The Broad Institute Genome Sequencing Center for Infectious Disease"/>
            <person name="Wu L."/>
            <person name="Ma J."/>
        </authorList>
    </citation>
    <scope>NUCLEOTIDE SEQUENCE [LARGE SCALE GENOMIC DNA]</scope>
    <source>
        <strain evidence="2">KCTC 52438</strain>
    </source>
</reference>
<comment type="caution">
    <text evidence="1">The sequence shown here is derived from an EMBL/GenBank/DDBJ whole genome shotgun (WGS) entry which is preliminary data.</text>
</comment>
<dbReference type="RefSeq" id="WP_386723405.1">
    <property type="nucleotide sequence ID" value="NZ_JBHRSZ010000009.1"/>
</dbReference>
<sequence length="137" mass="15863">MKKIFSLEIKHEDDPSRVEKTQKLSLDDSKPFLGLKGVYGLYGSPEWWENIYSGKVPSKTYEGIIDDIHFTGMHNEAEGFTLKLDNGGTYSYTCVANRRRNMKHYRVGRRAKVTTFIEVLKKGTDHEFVWQIEVENA</sequence>
<accession>A0ABV7HMW0</accession>